<evidence type="ECO:0000313" key="3">
    <source>
        <dbReference type="EMBL" id="TGL51532.1"/>
    </source>
</evidence>
<evidence type="ECO:0000313" key="4">
    <source>
        <dbReference type="Proteomes" id="UP000297609"/>
    </source>
</evidence>
<name>A0A4R9JRY1_9LEPT</name>
<dbReference type="GO" id="GO:0032259">
    <property type="term" value="P:methylation"/>
    <property type="evidence" value="ECO:0007669"/>
    <property type="project" value="UniProtKB-KW"/>
</dbReference>
<organism evidence="3 4">
    <name type="scientific">Leptospira kemamanensis</name>
    <dbReference type="NCBI Taxonomy" id="2484942"/>
    <lineage>
        <taxon>Bacteria</taxon>
        <taxon>Pseudomonadati</taxon>
        <taxon>Spirochaetota</taxon>
        <taxon>Spirochaetia</taxon>
        <taxon>Leptospirales</taxon>
        <taxon>Leptospiraceae</taxon>
        <taxon>Leptospira</taxon>
    </lineage>
</organism>
<dbReference type="PANTHER" id="PTHR43861">
    <property type="entry name" value="TRANS-ACONITATE 2-METHYLTRANSFERASE-RELATED"/>
    <property type="match status" value="1"/>
</dbReference>
<dbReference type="GO" id="GO:0008168">
    <property type="term" value="F:methyltransferase activity"/>
    <property type="evidence" value="ECO:0007669"/>
    <property type="project" value="UniProtKB-KW"/>
</dbReference>
<dbReference type="InterPro" id="IPR029063">
    <property type="entry name" value="SAM-dependent_MTases_sf"/>
</dbReference>
<feature type="domain" description="Methyltransferase type 12" evidence="2">
    <location>
        <begin position="42"/>
        <end position="135"/>
    </location>
</feature>
<proteinExistence type="predicted"/>
<keyword evidence="4" id="KW-1185">Reference proteome</keyword>
<dbReference type="InterPro" id="IPR013217">
    <property type="entry name" value="Methyltransf_12"/>
</dbReference>
<dbReference type="OrthoDB" id="9791837at2"/>
<dbReference type="Proteomes" id="UP000297609">
    <property type="component" value="Unassembled WGS sequence"/>
</dbReference>
<dbReference type="AlphaFoldDB" id="A0A4R9JRY1"/>
<dbReference type="Pfam" id="PF08242">
    <property type="entry name" value="Methyltransf_12"/>
    <property type="match status" value="1"/>
</dbReference>
<evidence type="ECO:0000259" key="2">
    <source>
        <dbReference type="Pfam" id="PF08242"/>
    </source>
</evidence>
<dbReference type="EMBL" id="RQGG01000032">
    <property type="protein sequence ID" value="TGL51532.1"/>
    <property type="molecule type" value="Genomic_DNA"/>
</dbReference>
<reference evidence="3" key="1">
    <citation type="journal article" date="2019" name="PLoS Negl. Trop. Dis.">
        <title>Revisiting the worldwide diversity of Leptospira species in the environment.</title>
        <authorList>
            <person name="Vincent A.T."/>
            <person name="Schiettekatte O."/>
            <person name="Bourhy P."/>
            <person name="Veyrier F.J."/>
            <person name="Picardeau M."/>
        </authorList>
    </citation>
    <scope>NUCLEOTIDE SEQUENCE [LARGE SCALE GENOMIC DNA]</scope>
    <source>
        <strain evidence="3">201702454</strain>
    </source>
</reference>
<accession>A0A4R9JRY1</accession>
<evidence type="ECO:0000256" key="1">
    <source>
        <dbReference type="ARBA" id="ARBA00022679"/>
    </source>
</evidence>
<dbReference type="RefSeq" id="WP_135619811.1">
    <property type="nucleotide sequence ID" value="NZ_RQGG01000032.1"/>
</dbReference>
<protein>
    <submittedName>
        <fullName evidence="3">Class I SAM-dependent methyltransferase</fullName>
    </submittedName>
</protein>
<dbReference type="Gene3D" id="3.40.50.150">
    <property type="entry name" value="Vaccinia Virus protein VP39"/>
    <property type="match status" value="1"/>
</dbReference>
<keyword evidence="1 3" id="KW-0808">Transferase</keyword>
<dbReference type="CDD" id="cd02440">
    <property type="entry name" value="AdoMet_MTases"/>
    <property type="match status" value="1"/>
</dbReference>
<sequence>MEPKIFDQIAKQYDTEDRVQLAHRILEKLKPFLNDTETSCLLDFGCGTGLLGIPLTSQYKEVLFCDDSNVMLDVVLSKIKAENLSNAKTISLADWIESPTILADQILLSLVLLHIPDTDSILKTLSNHLKPNGKIFIVDFVKNEKVSHPKVHNGFLTEELEQKFKSIGFRTVTSLVILEEKKVFMNEDASLFLLIAEK</sequence>
<dbReference type="SUPFAM" id="SSF53335">
    <property type="entry name" value="S-adenosyl-L-methionine-dependent methyltransferases"/>
    <property type="match status" value="1"/>
</dbReference>
<comment type="caution">
    <text evidence="3">The sequence shown here is derived from an EMBL/GenBank/DDBJ whole genome shotgun (WGS) entry which is preliminary data.</text>
</comment>
<keyword evidence="3" id="KW-0489">Methyltransferase</keyword>
<dbReference type="PANTHER" id="PTHR43861:SF3">
    <property type="entry name" value="PUTATIVE (AFU_ORTHOLOGUE AFUA_2G14390)-RELATED"/>
    <property type="match status" value="1"/>
</dbReference>
<gene>
    <name evidence="3" type="ORF">EHQ59_11630</name>
</gene>